<dbReference type="Gene3D" id="3.10.580.10">
    <property type="entry name" value="CBS-domain"/>
    <property type="match status" value="1"/>
</dbReference>
<evidence type="ECO:0000259" key="1">
    <source>
        <dbReference type="SMART" id="SM00924"/>
    </source>
</evidence>
<organism evidence="2 3">
    <name type="scientific">Bowmanella denitrificans</name>
    <dbReference type="NCBI Taxonomy" id="366582"/>
    <lineage>
        <taxon>Bacteria</taxon>
        <taxon>Pseudomonadati</taxon>
        <taxon>Pseudomonadota</taxon>
        <taxon>Gammaproteobacteria</taxon>
        <taxon>Alteromonadales</taxon>
        <taxon>Alteromonadaceae</taxon>
        <taxon>Bowmanella</taxon>
    </lineage>
</organism>
<dbReference type="Proteomes" id="UP001501757">
    <property type="component" value="Unassembled WGS sequence"/>
</dbReference>
<sequence length="276" mass="30430">MHNAKLALALHFMEEEPQAAARKLELQDADYIAALLEKAPAQVAARVLSAMLPVFAAPVLLALDAEEAARLLKVLNNADIAALLRQLSDKDRHKQLALLPLKKQTACLLLLSYPDYTLGAWTETDLLVLDEQMDVADAMLRLKKRAFSETGDIYVVNDKRQIRGKLSIYALLRAANNQQVHRLMQPVEQSVSGFTELSAALKLDVWQRQDTVAVINQQQELLGIIHHHQLRHALTRSAVSAPLEPLPGDILGAYGASINALLDLIAPPQTGRQEAK</sequence>
<gene>
    <name evidence="2" type="ORF">GCM10009092_27010</name>
</gene>
<name>A0ABN0XD67_9ALTE</name>
<dbReference type="PANTHER" id="PTHR41394">
    <property type="entry name" value="MAGNESIUM TRANSPORTER MGTE"/>
    <property type="match status" value="1"/>
</dbReference>
<dbReference type="InterPro" id="IPR006668">
    <property type="entry name" value="Mg_transptr_MgtE_intracell_dom"/>
</dbReference>
<protein>
    <recommendedName>
        <fullName evidence="1">Magnesium transporter MgtE intracellular domain-containing protein</fullName>
    </recommendedName>
</protein>
<reference evidence="2 3" key="1">
    <citation type="journal article" date="2019" name="Int. J. Syst. Evol. Microbiol.">
        <title>The Global Catalogue of Microorganisms (GCM) 10K type strain sequencing project: providing services to taxonomists for standard genome sequencing and annotation.</title>
        <authorList>
            <consortium name="The Broad Institute Genomics Platform"/>
            <consortium name="The Broad Institute Genome Sequencing Center for Infectious Disease"/>
            <person name="Wu L."/>
            <person name="Ma J."/>
        </authorList>
    </citation>
    <scope>NUCLEOTIDE SEQUENCE [LARGE SCALE GENOMIC DNA]</scope>
    <source>
        <strain evidence="2 3">JCM 13378</strain>
    </source>
</reference>
<dbReference type="SMART" id="SM00924">
    <property type="entry name" value="MgtE_N"/>
    <property type="match status" value="1"/>
</dbReference>
<dbReference type="InterPro" id="IPR046342">
    <property type="entry name" value="CBS_dom_sf"/>
</dbReference>
<accession>A0ABN0XD67</accession>
<proteinExistence type="predicted"/>
<dbReference type="PANTHER" id="PTHR41394:SF8">
    <property type="entry name" value="MAGNESIUM TRANSPORTER MGTE"/>
    <property type="match status" value="1"/>
</dbReference>
<comment type="caution">
    <text evidence="2">The sequence shown here is derived from an EMBL/GenBank/DDBJ whole genome shotgun (WGS) entry which is preliminary data.</text>
</comment>
<feature type="domain" description="Magnesium transporter MgtE intracellular" evidence="1">
    <location>
        <begin position="15"/>
        <end position="118"/>
    </location>
</feature>
<keyword evidence="3" id="KW-1185">Reference proteome</keyword>
<dbReference type="Pfam" id="PF03448">
    <property type="entry name" value="MgtE_N"/>
    <property type="match status" value="1"/>
</dbReference>
<evidence type="ECO:0000313" key="3">
    <source>
        <dbReference type="Proteomes" id="UP001501757"/>
    </source>
</evidence>
<dbReference type="EMBL" id="BAAAEI010000014">
    <property type="protein sequence ID" value="GAA0361265.1"/>
    <property type="molecule type" value="Genomic_DNA"/>
</dbReference>
<evidence type="ECO:0000313" key="2">
    <source>
        <dbReference type="EMBL" id="GAA0361265.1"/>
    </source>
</evidence>
<dbReference type="SUPFAM" id="SSF158791">
    <property type="entry name" value="MgtE N-terminal domain-like"/>
    <property type="match status" value="1"/>
</dbReference>
<dbReference type="RefSeq" id="WP_343845579.1">
    <property type="nucleotide sequence ID" value="NZ_BAAAEI010000014.1"/>
</dbReference>
<dbReference type="SUPFAM" id="SSF54631">
    <property type="entry name" value="CBS-domain pair"/>
    <property type="match status" value="1"/>
</dbReference>